<protein>
    <recommendedName>
        <fullName evidence="5">Carboxylesterase type B domain-containing protein</fullName>
    </recommendedName>
</protein>
<dbReference type="InterPro" id="IPR019819">
    <property type="entry name" value="Carboxylesterase_B_CS"/>
</dbReference>
<comment type="similarity">
    <text evidence="1">Belongs to the type-B carboxylesterase/lipase family.</text>
</comment>
<evidence type="ECO:0000256" key="4">
    <source>
        <dbReference type="SAM" id="MobiDB-lite"/>
    </source>
</evidence>
<feature type="compositionally biased region" description="Basic and acidic residues" evidence="4">
    <location>
        <begin position="266"/>
        <end position="278"/>
    </location>
</feature>
<dbReference type="InterPro" id="IPR002018">
    <property type="entry name" value="CarbesteraseB"/>
</dbReference>
<name>A0A834JFU3_VESGE</name>
<evidence type="ECO:0000259" key="5">
    <source>
        <dbReference type="Pfam" id="PF00135"/>
    </source>
</evidence>
<evidence type="ECO:0000313" key="6">
    <source>
        <dbReference type="EMBL" id="KAF7384796.1"/>
    </source>
</evidence>
<feature type="compositionally biased region" description="Acidic residues" evidence="4">
    <location>
        <begin position="38"/>
        <end position="47"/>
    </location>
</feature>
<dbReference type="InterPro" id="IPR029058">
    <property type="entry name" value="AB_hydrolase_fold"/>
</dbReference>
<evidence type="ECO:0000256" key="2">
    <source>
        <dbReference type="ARBA" id="ARBA00022729"/>
    </source>
</evidence>
<dbReference type="Pfam" id="PF00135">
    <property type="entry name" value="COesterase"/>
    <property type="match status" value="1"/>
</dbReference>
<feature type="region of interest" description="Disordered" evidence="4">
    <location>
        <begin position="14"/>
        <end position="68"/>
    </location>
</feature>
<comment type="caution">
    <text evidence="6">The sequence shown here is derived from an EMBL/GenBank/DDBJ whole genome shotgun (WGS) entry which is preliminary data.</text>
</comment>
<accession>A0A834JFU3</accession>
<evidence type="ECO:0000313" key="7">
    <source>
        <dbReference type="Proteomes" id="UP000617340"/>
    </source>
</evidence>
<keyword evidence="3" id="KW-0325">Glycoprotein</keyword>
<dbReference type="AlphaFoldDB" id="A0A834JFU3"/>
<dbReference type="SUPFAM" id="SSF53474">
    <property type="entry name" value="alpha/beta-Hydrolases"/>
    <property type="match status" value="1"/>
</dbReference>
<keyword evidence="2" id="KW-0732">Signal</keyword>
<proteinExistence type="inferred from homology"/>
<dbReference type="Gene3D" id="3.40.50.1820">
    <property type="entry name" value="alpha/beta hydrolase"/>
    <property type="match status" value="1"/>
</dbReference>
<sequence>MEVRIRADRISVVAEPSGGSCEYEESARIVEERKKLEETEEEGEEEEERKTREEPESGNARESFRESLEPRVEEELLEFEDKEALRQISRGKRNVAAAGRRSRLPTALLLAVVGWFLLAGQCRESLADALAANQKYSTRTVTTRYGTLRGVVARSSPNVETYYGVPYATPPLGALRYMPPVTPTPWRGTKFADTLPPACPQNLPVPDESLPRTRRAYLRRIAPLLANRSEDCLYLNLYVPKPQHAKKNEKGGRDASPIATEIGQRPVERARGGKRRETALLALGQERIK</sequence>
<dbReference type="PANTHER" id="PTHR43903">
    <property type="entry name" value="NEUROLIGIN"/>
    <property type="match status" value="1"/>
</dbReference>
<reference evidence="6" key="1">
    <citation type="journal article" date="2020" name="G3 (Bethesda)">
        <title>High-Quality Assemblies for Three Invasive Social Wasps from the &lt;i&gt;Vespula&lt;/i&gt; Genus.</title>
        <authorList>
            <person name="Harrop T.W.R."/>
            <person name="Guhlin J."/>
            <person name="McLaughlin G.M."/>
            <person name="Permina E."/>
            <person name="Stockwell P."/>
            <person name="Gilligan J."/>
            <person name="Le Lec M.F."/>
            <person name="Gruber M.A.M."/>
            <person name="Quinn O."/>
            <person name="Lovegrove M."/>
            <person name="Duncan E.J."/>
            <person name="Remnant E.J."/>
            <person name="Van Eeckhoven J."/>
            <person name="Graham B."/>
            <person name="Knapp R.A."/>
            <person name="Langford K.W."/>
            <person name="Kronenberg Z."/>
            <person name="Press M.O."/>
            <person name="Eacker S.M."/>
            <person name="Wilson-Rankin E.E."/>
            <person name="Purcell J."/>
            <person name="Lester P.J."/>
            <person name="Dearden P.K."/>
        </authorList>
    </citation>
    <scope>NUCLEOTIDE SEQUENCE</scope>
    <source>
        <strain evidence="6">Linc-1</strain>
    </source>
</reference>
<feature type="compositionally biased region" description="Basic and acidic residues" evidence="4">
    <location>
        <begin position="25"/>
        <end position="37"/>
    </location>
</feature>
<dbReference type="PROSITE" id="PS00941">
    <property type="entry name" value="CARBOXYLESTERASE_B_2"/>
    <property type="match status" value="1"/>
</dbReference>
<evidence type="ECO:0000256" key="3">
    <source>
        <dbReference type="ARBA" id="ARBA00023180"/>
    </source>
</evidence>
<gene>
    <name evidence="6" type="ORF">HZH68_014408</name>
</gene>
<dbReference type="InterPro" id="IPR051093">
    <property type="entry name" value="Neuroligin/BSAL"/>
</dbReference>
<dbReference type="EMBL" id="JACSDZ010000017">
    <property type="protein sequence ID" value="KAF7384796.1"/>
    <property type="molecule type" value="Genomic_DNA"/>
</dbReference>
<feature type="region of interest" description="Disordered" evidence="4">
    <location>
        <begin position="244"/>
        <end position="289"/>
    </location>
</feature>
<feature type="domain" description="Carboxylesterase type B" evidence="5">
    <location>
        <begin position="138"/>
        <end position="248"/>
    </location>
</feature>
<evidence type="ECO:0000256" key="1">
    <source>
        <dbReference type="ARBA" id="ARBA00005964"/>
    </source>
</evidence>
<keyword evidence="7" id="KW-1185">Reference proteome</keyword>
<organism evidence="6 7">
    <name type="scientific">Vespula germanica</name>
    <name type="common">German yellow jacket</name>
    <name type="synonym">Paravespula germanica</name>
    <dbReference type="NCBI Taxonomy" id="30212"/>
    <lineage>
        <taxon>Eukaryota</taxon>
        <taxon>Metazoa</taxon>
        <taxon>Ecdysozoa</taxon>
        <taxon>Arthropoda</taxon>
        <taxon>Hexapoda</taxon>
        <taxon>Insecta</taxon>
        <taxon>Pterygota</taxon>
        <taxon>Neoptera</taxon>
        <taxon>Endopterygota</taxon>
        <taxon>Hymenoptera</taxon>
        <taxon>Apocrita</taxon>
        <taxon>Aculeata</taxon>
        <taxon>Vespoidea</taxon>
        <taxon>Vespidae</taxon>
        <taxon>Vespinae</taxon>
        <taxon>Vespula</taxon>
    </lineage>
</organism>
<dbReference type="Proteomes" id="UP000617340">
    <property type="component" value="Unassembled WGS sequence"/>
</dbReference>